<comment type="caution">
    <text evidence="2">The sequence shown here is derived from an EMBL/GenBank/DDBJ whole genome shotgun (WGS) entry which is preliminary data.</text>
</comment>
<dbReference type="OrthoDB" id="5820918at2759"/>
<name>A0A0B2VJ88_TOXCA</name>
<keyword evidence="1" id="KW-0732">Signal</keyword>
<gene>
    <name evidence="2" type="ORF">Tcan_05274</name>
</gene>
<reference evidence="2 3" key="1">
    <citation type="submission" date="2014-11" db="EMBL/GenBank/DDBJ databases">
        <title>Genetic blueprint of the zoonotic pathogen Toxocara canis.</title>
        <authorList>
            <person name="Zhu X.-Q."/>
            <person name="Korhonen P.K."/>
            <person name="Cai H."/>
            <person name="Young N.D."/>
            <person name="Nejsum P."/>
            <person name="von Samson-Himmelstjerna G."/>
            <person name="Boag P.R."/>
            <person name="Tan P."/>
            <person name="Li Q."/>
            <person name="Min J."/>
            <person name="Yang Y."/>
            <person name="Wang X."/>
            <person name="Fang X."/>
            <person name="Hall R.S."/>
            <person name="Hofmann A."/>
            <person name="Sternberg P.W."/>
            <person name="Jex A.R."/>
            <person name="Gasser R.B."/>
        </authorList>
    </citation>
    <scope>NUCLEOTIDE SEQUENCE [LARGE SCALE GENOMIC DNA]</scope>
    <source>
        <strain evidence="2">PN_DK_2014</strain>
    </source>
</reference>
<proteinExistence type="predicted"/>
<evidence type="ECO:0000313" key="2">
    <source>
        <dbReference type="EMBL" id="KHN81090.1"/>
    </source>
</evidence>
<accession>A0A0B2VJ88</accession>
<evidence type="ECO:0000256" key="1">
    <source>
        <dbReference type="SAM" id="SignalP"/>
    </source>
</evidence>
<dbReference type="EMBL" id="JPKZ01001591">
    <property type="protein sequence ID" value="KHN81090.1"/>
    <property type="molecule type" value="Genomic_DNA"/>
</dbReference>
<dbReference type="AlphaFoldDB" id="A0A0B2VJ88"/>
<feature type="chain" id="PRO_5002096180" evidence="1">
    <location>
        <begin position="23"/>
        <end position="99"/>
    </location>
</feature>
<protein>
    <submittedName>
        <fullName evidence="2">Uncharacterized protein</fullName>
    </submittedName>
</protein>
<organism evidence="2 3">
    <name type="scientific">Toxocara canis</name>
    <name type="common">Canine roundworm</name>
    <dbReference type="NCBI Taxonomy" id="6265"/>
    <lineage>
        <taxon>Eukaryota</taxon>
        <taxon>Metazoa</taxon>
        <taxon>Ecdysozoa</taxon>
        <taxon>Nematoda</taxon>
        <taxon>Chromadorea</taxon>
        <taxon>Rhabditida</taxon>
        <taxon>Spirurina</taxon>
        <taxon>Ascaridomorpha</taxon>
        <taxon>Ascaridoidea</taxon>
        <taxon>Toxocaridae</taxon>
        <taxon>Toxocara</taxon>
    </lineage>
</organism>
<sequence length="99" mass="11157">MTPTLELFAFLALFSLLPPCSTNLLQVPFERRLTRYKANKKADSYGPSSDGIESFDTLAGLGLGKRSERFEEANTFNEGYIARKQFPNTITDKVYPSKK</sequence>
<dbReference type="Proteomes" id="UP000031036">
    <property type="component" value="Unassembled WGS sequence"/>
</dbReference>
<feature type="signal peptide" evidence="1">
    <location>
        <begin position="1"/>
        <end position="22"/>
    </location>
</feature>
<evidence type="ECO:0000313" key="3">
    <source>
        <dbReference type="Proteomes" id="UP000031036"/>
    </source>
</evidence>
<keyword evidence="3" id="KW-1185">Reference proteome</keyword>